<accession>A0A2P5ALK7</accession>
<dbReference type="Proteomes" id="UP000237105">
    <property type="component" value="Unassembled WGS sequence"/>
</dbReference>
<sequence>MNDFQMSSGVLEKSFPSSLESFTGISKEGEDLVAAFQRALPRELPKQPLQLTSPDTSHEHGDLPAGALGLAVHSNTGRNPRFEYKTSSSFTDPFILGLFRENDESFSKLVKMVDITCPAHEETESDTELREVLR</sequence>
<organism evidence="2 3">
    <name type="scientific">Parasponia andersonii</name>
    <name type="common">Sponia andersonii</name>
    <dbReference type="NCBI Taxonomy" id="3476"/>
    <lineage>
        <taxon>Eukaryota</taxon>
        <taxon>Viridiplantae</taxon>
        <taxon>Streptophyta</taxon>
        <taxon>Embryophyta</taxon>
        <taxon>Tracheophyta</taxon>
        <taxon>Spermatophyta</taxon>
        <taxon>Magnoliopsida</taxon>
        <taxon>eudicotyledons</taxon>
        <taxon>Gunneridae</taxon>
        <taxon>Pentapetalae</taxon>
        <taxon>rosids</taxon>
        <taxon>fabids</taxon>
        <taxon>Rosales</taxon>
        <taxon>Cannabaceae</taxon>
        <taxon>Parasponia</taxon>
    </lineage>
</organism>
<proteinExistence type="predicted"/>
<dbReference type="EMBL" id="JXTB01000531">
    <property type="protein sequence ID" value="PON37413.1"/>
    <property type="molecule type" value="Genomic_DNA"/>
</dbReference>
<keyword evidence="3" id="KW-1185">Reference proteome</keyword>
<name>A0A2P5ALK7_PARAD</name>
<evidence type="ECO:0000313" key="3">
    <source>
        <dbReference type="Proteomes" id="UP000237105"/>
    </source>
</evidence>
<comment type="caution">
    <text evidence="2">The sequence shown here is derived from an EMBL/GenBank/DDBJ whole genome shotgun (WGS) entry which is preliminary data.</text>
</comment>
<feature type="region of interest" description="Disordered" evidence="1">
    <location>
        <begin position="44"/>
        <end position="66"/>
    </location>
</feature>
<gene>
    <name evidence="2" type="ORF">PanWU01x14_320430</name>
</gene>
<evidence type="ECO:0000313" key="2">
    <source>
        <dbReference type="EMBL" id="PON37413.1"/>
    </source>
</evidence>
<reference evidence="3" key="1">
    <citation type="submission" date="2016-06" db="EMBL/GenBank/DDBJ databases">
        <title>Parallel loss of symbiosis genes in relatives of nitrogen-fixing non-legume Parasponia.</title>
        <authorList>
            <person name="Van Velzen R."/>
            <person name="Holmer R."/>
            <person name="Bu F."/>
            <person name="Rutten L."/>
            <person name="Van Zeijl A."/>
            <person name="Liu W."/>
            <person name="Santuari L."/>
            <person name="Cao Q."/>
            <person name="Sharma T."/>
            <person name="Shen D."/>
            <person name="Roswanjaya Y."/>
            <person name="Wardhani T."/>
            <person name="Kalhor M.S."/>
            <person name="Jansen J."/>
            <person name="Van den Hoogen J."/>
            <person name="Gungor B."/>
            <person name="Hartog M."/>
            <person name="Hontelez J."/>
            <person name="Verver J."/>
            <person name="Yang W.-C."/>
            <person name="Schijlen E."/>
            <person name="Repin R."/>
            <person name="Schilthuizen M."/>
            <person name="Schranz E."/>
            <person name="Heidstra R."/>
            <person name="Miyata K."/>
            <person name="Fedorova E."/>
            <person name="Kohlen W."/>
            <person name="Bisseling T."/>
            <person name="Smit S."/>
            <person name="Geurts R."/>
        </authorList>
    </citation>
    <scope>NUCLEOTIDE SEQUENCE [LARGE SCALE GENOMIC DNA]</scope>
    <source>
        <strain evidence="3">cv. WU1-14</strain>
    </source>
</reference>
<evidence type="ECO:0000256" key="1">
    <source>
        <dbReference type="SAM" id="MobiDB-lite"/>
    </source>
</evidence>
<protein>
    <submittedName>
        <fullName evidence="2">Uncharacterized protein</fullName>
    </submittedName>
</protein>
<dbReference type="AlphaFoldDB" id="A0A2P5ALK7"/>